<keyword evidence="4 10" id="KW-0808">Transferase</keyword>
<dbReference type="InterPro" id="IPR022428">
    <property type="entry name" value="Dph2_arc"/>
</dbReference>
<evidence type="ECO:0000256" key="5">
    <source>
        <dbReference type="ARBA" id="ARBA00022691"/>
    </source>
</evidence>
<evidence type="ECO:0000313" key="11">
    <source>
        <dbReference type="EMBL" id="UXH31623.1"/>
    </source>
</evidence>
<dbReference type="Gene3D" id="3.40.50.11860">
    <property type="entry name" value="Diphthamide synthesis DPH1/DPH2 domain 3"/>
    <property type="match status" value="1"/>
</dbReference>
<dbReference type="GeneID" id="75107352"/>
<dbReference type="NCBIfam" id="TIGR03682">
    <property type="entry name" value="arCOG04112"/>
    <property type="match status" value="1"/>
</dbReference>
<dbReference type="Pfam" id="PF01866">
    <property type="entry name" value="Diphthamide_syn"/>
    <property type="match status" value="1"/>
</dbReference>
<comment type="pathway">
    <text evidence="2 10">Protein modification; peptidyl-diphthamide biosynthesis.</text>
</comment>
<dbReference type="GO" id="GO:0090560">
    <property type="term" value="F:2-(3-amino-3-carboxypropyl)histidine synthase activity"/>
    <property type="evidence" value="ECO:0007669"/>
    <property type="project" value="UniProtKB-UniRule"/>
</dbReference>
<comment type="similarity">
    <text evidence="10">Belongs to the DPH1/DPH2 family.</text>
</comment>
<dbReference type="PANTHER" id="PTHR10762:SF1">
    <property type="entry name" value="2-(3-AMINO-3-CARBOXYPROPYL)HISTIDINE SYNTHASE SUBUNIT 1"/>
    <property type="match status" value="1"/>
</dbReference>
<evidence type="ECO:0000256" key="8">
    <source>
        <dbReference type="ARBA" id="ARBA00023014"/>
    </source>
</evidence>
<dbReference type="InterPro" id="IPR042264">
    <property type="entry name" value="DPH1/DPH2_2"/>
</dbReference>
<dbReference type="EC" id="2.5.1.108" evidence="3 10"/>
<dbReference type="PANTHER" id="PTHR10762">
    <property type="entry name" value="DIPHTHAMIDE BIOSYNTHESIS PROTEIN"/>
    <property type="match status" value="1"/>
</dbReference>
<dbReference type="GO" id="GO:0051539">
    <property type="term" value="F:4 iron, 4 sulfur cluster binding"/>
    <property type="evidence" value="ECO:0007669"/>
    <property type="project" value="UniProtKB-UniRule"/>
</dbReference>
<accession>A0A9E7RSY2</accession>
<dbReference type="Proteomes" id="UP001065373">
    <property type="component" value="Chromosome"/>
</dbReference>
<evidence type="ECO:0000256" key="10">
    <source>
        <dbReference type="PIRNR" id="PIRNR004967"/>
    </source>
</evidence>
<protein>
    <recommendedName>
        <fullName evidence="3 10">2-(3-amino-3-carboxypropyl)histidine synthase</fullName>
        <ecNumber evidence="3 10">2.5.1.108</ecNumber>
    </recommendedName>
</protein>
<evidence type="ECO:0000256" key="7">
    <source>
        <dbReference type="ARBA" id="ARBA00023004"/>
    </source>
</evidence>
<comment type="cofactor">
    <cofactor evidence="1 10">
        <name>[4Fe-4S] cluster</name>
        <dbReference type="ChEBI" id="CHEBI:49883"/>
    </cofactor>
</comment>
<keyword evidence="6 10" id="KW-0479">Metal-binding</keyword>
<proteinExistence type="inferred from homology"/>
<dbReference type="RefSeq" id="WP_261599574.1">
    <property type="nucleotide sequence ID" value="NZ_CP104550.1"/>
</dbReference>
<reference evidence="11" key="1">
    <citation type="submission" date="2022-09" db="EMBL/GenBank/DDBJ databases">
        <title>Characterization of three MwoI isoschizomers from sequenced genome and metagenomes.</title>
        <authorList>
            <person name="Fomenkov A."/>
            <person name="Xu S.Y."/>
            <person name="Roberts R.J."/>
        </authorList>
    </citation>
    <scope>NUCLEOTIDE SEQUENCE</scope>
    <source>
        <strain evidence="11">DSM 2970</strain>
    </source>
</reference>
<dbReference type="SFLD" id="SFLDS00032">
    <property type="entry name" value="Radical_SAM_3-amino-3-carboxyp"/>
    <property type="match status" value="1"/>
</dbReference>
<keyword evidence="8 10" id="KW-0411">Iron-sulfur</keyword>
<sequence length="329" mass="36965">MSLYSLETERVIQEIKKLGAEVVGLQFPDGLRIRATEVAERIEKETGSLVLVSGDPCFGACDVSDRKMRGLVDVIVHYGHTPFPLDYEVPVIFVEAYSAADVSGVLRRAAEMLSGYRRIGLATTTQHLHLLDDARRFLEERGFEVLMKPGRNTEPGQVLGCNFSGIRGLDADAYLFIGSGDFHPLGIKLFTGRDVLVADPYHGEVRNIDEFADRVLRVRFARITRAMDAERWGIILSSKEGQRRFQLAENLKGKLEEAGKRAILIIMDNISPDLLLPFRELEAFVVTACPRVAIDDSPMYDRPLLNPSELEIVLGERDWEDYTLDEIII</sequence>
<evidence type="ECO:0000256" key="1">
    <source>
        <dbReference type="ARBA" id="ARBA00001966"/>
    </source>
</evidence>
<dbReference type="InterPro" id="IPR016435">
    <property type="entry name" value="DPH1/DPH2"/>
</dbReference>
<dbReference type="NCBIfam" id="TIGR00322">
    <property type="entry name" value="diphth2_R"/>
    <property type="match status" value="1"/>
</dbReference>
<dbReference type="InterPro" id="IPR042265">
    <property type="entry name" value="DPH1/DPH2_3"/>
</dbReference>
<evidence type="ECO:0000256" key="2">
    <source>
        <dbReference type="ARBA" id="ARBA00005156"/>
    </source>
</evidence>
<comment type="catalytic activity">
    <reaction evidence="9 10">
        <text>L-histidyl-[translation elongation factor 2] + S-adenosyl-L-methionine = 2-[(3S)-amino-3-carboxypropyl]-L-histidyl-[translation elongation factor 2] + S-methyl-5'-thioadenosine + H(+)</text>
        <dbReference type="Rhea" id="RHEA:36783"/>
        <dbReference type="Rhea" id="RHEA-COMP:9748"/>
        <dbReference type="Rhea" id="RHEA-COMP:9749"/>
        <dbReference type="ChEBI" id="CHEBI:15378"/>
        <dbReference type="ChEBI" id="CHEBI:17509"/>
        <dbReference type="ChEBI" id="CHEBI:29979"/>
        <dbReference type="ChEBI" id="CHEBI:59789"/>
        <dbReference type="ChEBI" id="CHEBI:73995"/>
        <dbReference type="EC" id="2.5.1.108"/>
    </reaction>
</comment>
<dbReference type="Gene3D" id="3.40.50.11850">
    <property type="entry name" value="Diphthamide synthesis DPH1/DPH2 domain 2"/>
    <property type="match status" value="1"/>
</dbReference>
<evidence type="ECO:0000256" key="6">
    <source>
        <dbReference type="ARBA" id="ARBA00022723"/>
    </source>
</evidence>
<dbReference type="InterPro" id="IPR042263">
    <property type="entry name" value="DPH1/DPH2_1"/>
</dbReference>
<name>A0A9E7RSY2_METWO</name>
<keyword evidence="7 10" id="KW-0408">Iron</keyword>
<dbReference type="FunFam" id="3.40.50.11860:FF:000001">
    <property type="entry name" value="2-(3-amino-3-carboxypropyl)histidine synthase subunit 2"/>
    <property type="match status" value="1"/>
</dbReference>
<dbReference type="InterPro" id="IPR035435">
    <property type="entry name" value="DPH1/DPH2_euk_archaea"/>
</dbReference>
<keyword evidence="5 10" id="KW-0949">S-adenosyl-L-methionine</keyword>
<dbReference type="Gene3D" id="3.40.50.11840">
    <property type="entry name" value="Diphthamide synthesis DPH1/DPH2 domain 1"/>
    <property type="match status" value="1"/>
</dbReference>
<comment type="function">
    <text evidence="10">Catalyzes the first step of diphthamide biosynthesis, i.e. the transfer of the 3-amino-3-carboxypropyl group from S-adenosyl-L-methionine (SAM) to the C2 position of the imidazole ring of the target histidine residue in translation elongation factor 2 (EF-2).</text>
</comment>
<evidence type="ECO:0000256" key="3">
    <source>
        <dbReference type="ARBA" id="ARBA00012221"/>
    </source>
</evidence>
<dbReference type="PIRSF" id="PIRSF004967">
    <property type="entry name" value="DPH1"/>
    <property type="match status" value="1"/>
</dbReference>
<organism evidence="11">
    <name type="scientific">Methanothermobacter wolfeii</name>
    <name type="common">Methanobacterium wolfei</name>
    <dbReference type="NCBI Taxonomy" id="145261"/>
    <lineage>
        <taxon>Archaea</taxon>
        <taxon>Methanobacteriati</taxon>
        <taxon>Methanobacteriota</taxon>
        <taxon>Methanomada group</taxon>
        <taxon>Methanobacteria</taxon>
        <taxon>Methanobacteriales</taxon>
        <taxon>Methanobacteriaceae</taxon>
        <taxon>Methanothermobacter</taxon>
    </lineage>
</organism>
<keyword evidence="10" id="KW-0004">4Fe-4S</keyword>
<dbReference type="GO" id="GO:0046872">
    <property type="term" value="F:metal ion binding"/>
    <property type="evidence" value="ECO:0007669"/>
    <property type="project" value="UniProtKB-KW"/>
</dbReference>
<dbReference type="GO" id="GO:0017183">
    <property type="term" value="P:protein histidyl modification to diphthamide"/>
    <property type="evidence" value="ECO:0007669"/>
    <property type="project" value="UniProtKB-UniRule"/>
</dbReference>
<dbReference type="AlphaFoldDB" id="A0A9E7RSY2"/>
<gene>
    <name evidence="11" type="primary">dph2</name>
    <name evidence="11" type="ORF">N5910_08830</name>
</gene>
<evidence type="ECO:0000256" key="4">
    <source>
        <dbReference type="ARBA" id="ARBA00022679"/>
    </source>
</evidence>
<evidence type="ECO:0000256" key="9">
    <source>
        <dbReference type="ARBA" id="ARBA00048403"/>
    </source>
</evidence>
<dbReference type="EMBL" id="CP104550">
    <property type="protein sequence ID" value="UXH31623.1"/>
    <property type="molecule type" value="Genomic_DNA"/>
</dbReference>